<gene>
    <name evidence="3" type="ORF">FRACYDRAFT_245625</name>
</gene>
<feature type="compositionally biased region" description="Low complexity" evidence="1">
    <location>
        <begin position="44"/>
        <end position="70"/>
    </location>
</feature>
<reference evidence="3 4" key="1">
    <citation type="submission" date="2016-09" db="EMBL/GenBank/DDBJ databases">
        <title>Extensive genetic diversity and differential bi-allelic expression allows diatom success in the polar Southern Ocean.</title>
        <authorList>
            <consortium name="DOE Joint Genome Institute"/>
            <person name="Mock T."/>
            <person name="Otillar R.P."/>
            <person name="Strauss J."/>
            <person name="Dupont C."/>
            <person name="Frickenhaus S."/>
            <person name="Maumus F."/>
            <person name="Mcmullan M."/>
            <person name="Sanges R."/>
            <person name="Schmutz J."/>
            <person name="Toseland A."/>
            <person name="Valas R."/>
            <person name="Veluchamy A."/>
            <person name="Ward B.J."/>
            <person name="Allen A."/>
            <person name="Barry K."/>
            <person name="Falciatore A."/>
            <person name="Ferrante M."/>
            <person name="Fortunato A.E."/>
            <person name="Gloeckner G."/>
            <person name="Gruber A."/>
            <person name="Hipkin R."/>
            <person name="Janech M."/>
            <person name="Kroth P."/>
            <person name="Leese F."/>
            <person name="Lindquist E."/>
            <person name="Lyon B.R."/>
            <person name="Martin J."/>
            <person name="Mayer C."/>
            <person name="Parker M."/>
            <person name="Quesneville H."/>
            <person name="Raymond J."/>
            <person name="Uhlig C."/>
            <person name="Valentin K.U."/>
            <person name="Worden A.Z."/>
            <person name="Armbrust E.V."/>
            <person name="Bowler C."/>
            <person name="Green B."/>
            <person name="Moulton V."/>
            <person name="Van Oosterhout C."/>
            <person name="Grigoriev I."/>
        </authorList>
    </citation>
    <scope>NUCLEOTIDE SEQUENCE [LARGE SCALE GENOMIC DNA]</scope>
    <source>
        <strain evidence="3 4">CCMP1102</strain>
    </source>
</reference>
<feature type="chain" id="PRO_5009192453" description="RxLR effector protein" evidence="2">
    <location>
        <begin position="21"/>
        <end position="103"/>
    </location>
</feature>
<keyword evidence="4" id="KW-1185">Reference proteome</keyword>
<dbReference type="KEGG" id="fcy:FRACYDRAFT_245625"/>
<proteinExistence type="predicted"/>
<evidence type="ECO:0000313" key="3">
    <source>
        <dbReference type="EMBL" id="OEU11571.1"/>
    </source>
</evidence>
<accession>A0A1E7F054</accession>
<protein>
    <recommendedName>
        <fullName evidence="5">RxLR effector protein</fullName>
    </recommendedName>
</protein>
<dbReference type="InParanoid" id="A0A1E7F054"/>
<dbReference type="AlphaFoldDB" id="A0A1E7F054"/>
<feature type="region of interest" description="Disordered" evidence="1">
    <location>
        <begin position="40"/>
        <end position="70"/>
    </location>
</feature>
<evidence type="ECO:0000256" key="1">
    <source>
        <dbReference type="SAM" id="MobiDB-lite"/>
    </source>
</evidence>
<name>A0A1E7F054_9STRA</name>
<organism evidence="3 4">
    <name type="scientific">Fragilariopsis cylindrus CCMP1102</name>
    <dbReference type="NCBI Taxonomy" id="635003"/>
    <lineage>
        <taxon>Eukaryota</taxon>
        <taxon>Sar</taxon>
        <taxon>Stramenopiles</taxon>
        <taxon>Ochrophyta</taxon>
        <taxon>Bacillariophyta</taxon>
        <taxon>Bacillariophyceae</taxon>
        <taxon>Bacillariophycidae</taxon>
        <taxon>Bacillariales</taxon>
        <taxon>Bacillariaceae</taxon>
        <taxon>Fragilariopsis</taxon>
    </lineage>
</organism>
<dbReference type="Proteomes" id="UP000095751">
    <property type="component" value="Unassembled WGS sequence"/>
</dbReference>
<keyword evidence="2" id="KW-0732">Signal</keyword>
<feature type="signal peptide" evidence="2">
    <location>
        <begin position="1"/>
        <end position="20"/>
    </location>
</feature>
<evidence type="ECO:0008006" key="5">
    <source>
        <dbReference type="Google" id="ProtNLM"/>
    </source>
</evidence>
<sequence>MRRSFLSMLLFGFLLALVSLQNDVVVDARIHASGDDAAAIPVKRQQQQQRSSSVGNLLQGSSSQRSLGRNALAASDATATLSTIRNLTQQQQSWARDDDGNFL</sequence>
<evidence type="ECO:0000313" key="4">
    <source>
        <dbReference type="Proteomes" id="UP000095751"/>
    </source>
</evidence>
<dbReference type="EMBL" id="KV784367">
    <property type="protein sequence ID" value="OEU11571.1"/>
    <property type="molecule type" value="Genomic_DNA"/>
</dbReference>
<evidence type="ECO:0000256" key="2">
    <source>
        <dbReference type="SAM" id="SignalP"/>
    </source>
</evidence>